<evidence type="ECO:0000256" key="4">
    <source>
        <dbReference type="PROSITE-ProRule" id="PRU00125"/>
    </source>
</evidence>
<feature type="region of interest" description="Disordered" evidence="5">
    <location>
        <begin position="578"/>
        <end position="953"/>
    </location>
</feature>
<sequence>MKTTTRRGRKVEIQYIDMVKHDSGSRFTKRRSQDGSDDEGVLSGLKQLFRDYMMSEPDVARVSNESEAYVLIEEKTAEGEEEGERMQTEEPMVEEEIAATKVTSEEFSLPPTETDSTVNGEVAEEKQERKRITKSISLTQEDMDSNKAKRAISGRLTQFQKACQKENDPGQATQRGGSKRLDLSKYQPMGGDQGNKRASMTKRLDTSRFSKFEGDSTDSGAATPVKVTRNFTISPASRKFNAEKQPTITTPNNRCKICQKTVYPMEKITADGFNYHKLCFRCTECNTLLSLGNFAQSKQFLYCKHHFKQLFKLKGNYDDAFDGSSRSSRKAGVADSENGIDESDVQQTSEKEASSFEGAKSLKDQFEKGAVSNVAVKKSFDRDAITRTREDLDQTTPEDKQVSESEPVLRPDVVRSADSVDDRVAIAGMRSLRDQFERGDSSLSSSGKSFDFQGEIRAAKEAEVQATVGQVAESTPVRSEDVIRSDVKADEVKTSSGGIRSLKDRFEKGAVSNIETTPVKPVIEVRPLEDYNPGDSESGVSENTPVVRDDVVRSSEKVDDGFFKAGGARSLKERFEQGKVSNIEGKPKEKIEISPRSLEEYGADQDSIDQGGVSENTPAQRDDVVREGKGEENPGIKRGAARNLRSLFEKGEVHNIEEKPRAPLERSPKSLDQLAPSTEGVVENTPEVRADLARETTVRDEPMNIQTGVSRSLKDRWEKGEVETAPMKPKEVVDIKAELRGQGQVAESEPAVREDLVRESSEIPEETSAGASSLRAQWEAGEVTHAENRLQKEELSPKRLSSYYDGDQEEVEVAANDKMEEVVEEEQLVQAEEEQAVEQQVEAEEEQSAEPEADQEVEAESEQEVEAKGEPLVELDVEQEVGVQEEQLLQFDAEPEKQDVEEDEAVNGQPEEENQQVINGHTEENGLESEVASPQLDGEEPTTDFPEQTAPGQDMASWEIKAARAAALQDAEEAADEGTPVDGANTGLLIDF</sequence>
<dbReference type="EnsemblMetazoa" id="XM_038196909.1">
    <property type="protein sequence ID" value="XP_038052837.1"/>
    <property type="gene ID" value="LOC119725503"/>
</dbReference>
<accession>A0A913ZM56</accession>
<evidence type="ECO:0000256" key="1">
    <source>
        <dbReference type="ARBA" id="ARBA00022723"/>
    </source>
</evidence>
<feature type="compositionally biased region" description="Basic and acidic residues" evidence="5">
    <location>
        <begin position="620"/>
        <end position="635"/>
    </location>
</feature>
<dbReference type="GO" id="GO:0046872">
    <property type="term" value="F:metal ion binding"/>
    <property type="evidence" value="ECO:0007669"/>
    <property type="project" value="UniProtKB-KW"/>
</dbReference>
<feature type="compositionally biased region" description="Polar residues" evidence="5">
    <location>
        <begin position="104"/>
        <end position="119"/>
    </location>
</feature>
<feature type="region of interest" description="Disordered" evidence="5">
    <location>
        <begin position="322"/>
        <end position="357"/>
    </location>
</feature>
<evidence type="ECO:0000256" key="3">
    <source>
        <dbReference type="ARBA" id="ARBA00023038"/>
    </source>
</evidence>
<feature type="domain" description="LIM zinc-binding" evidence="6">
    <location>
        <begin position="253"/>
        <end position="313"/>
    </location>
</feature>
<dbReference type="Proteomes" id="UP000887568">
    <property type="component" value="Unplaced"/>
</dbReference>
<feature type="compositionally biased region" description="Acidic residues" evidence="5">
    <location>
        <begin position="822"/>
        <end position="864"/>
    </location>
</feature>
<feature type="compositionally biased region" description="Basic and acidic residues" evidence="5">
    <location>
        <begin position="647"/>
        <end position="669"/>
    </location>
</feature>
<name>A0A913ZM56_PATMI</name>
<dbReference type="GeneID" id="119725503"/>
<feature type="region of interest" description="Disordered" evidence="5">
    <location>
        <begin position="525"/>
        <end position="552"/>
    </location>
</feature>
<dbReference type="Gene3D" id="2.10.110.10">
    <property type="entry name" value="Cysteine Rich Protein"/>
    <property type="match status" value="1"/>
</dbReference>
<dbReference type="Pfam" id="PF00412">
    <property type="entry name" value="LIM"/>
    <property type="match status" value="1"/>
</dbReference>
<evidence type="ECO:0000259" key="6">
    <source>
        <dbReference type="PROSITE" id="PS50023"/>
    </source>
</evidence>
<protein>
    <recommendedName>
        <fullName evidence="6">LIM zinc-binding domain-containing protein</fullName>
    </recommendedName>
</protein>
<dbReference type="InterPro" id="IPR001781">
    <property type="entry name" value="Znf_LIM"/>
</dbReference>
<keyword evidence="2 4" id="KW-0862">Zinc</keyword>
<feature type="region of interest" description="Disordered" evidence="5">
    <location>
        <begin position="968"/>
        <end position="992"/>
    </location>
</feature>
<dbReference type="SUPFAM" id="SSF57716">
    <property type="entry name" value="Glucocorticoid receptor-like (DNA-binding domain)"/>
    <property type="match status" value="2"/>
</dbReference>
<proteinExistence type="predicted"/>
<dbReference type="RefSeq" id="XP_038052837.1">
    <property type="nucleotide sequence ID" value="XM_038196909.1"/>
</dbReference>
<dbReference type="CDD" id="cd09358">
    <property type="entry name" value="LIM_Mical_like"/>
    <property type="match status" value="1"/>
</dbReference>
<feature type="compositionally biased region" description="Acidic residues" evidence="5">
    <location>
        <begin position="899"/>
        <end position="914"/>
    </location>
</feature>
<feature type="compositionally biased region" description="Basic and acidic residues" evidence="5">
    <location>
        <begin position="712"/>
        <end position="739"/>
    </location>
</feature>
<keyword evidence="8" id="KW-1185">Reference proteome</keyword>
<dbReference type="AlphaFoldDB" id="A0A913ZM56"/>
<dbReference type="OrthoDB" id="6129702at2759"/>
<feature type="compositionally biased region" description="Basic and acidic residues" evidence="5">
    <location>
        <begin position="585"/>
        <end position="599"/>
    </location>
</feature>
<feature type="compositionally biased region" description="Basic and acidic residues" evidence="5">
    <location>
        <begin position="686"/>
        <end position="702"/>
    </location>
</feature>
<dbReference type="PROSITE" id="PS00478">
    <property type="entry name" value="LIM_DOMAIN_1"/>
    <property type="match status" value="1"/>
</dbReference>
<keyword evidence="1 4" id="KW-0479">Metal-binding</keyword>
<dbReference type="FunFam" id="2.10.110.10:FF:000002">
    <property type="entry name" value="LIM domain and actin-binding 1"/>
    <property type="match status" value="1"/>
</dbReference>
<feature type="compositionally biased region" description="Basic and acidic residues" evidence="5">
    <location>
        <begin position="750"/>
        <end position="761"/>
    </location>
</feature>
<keyword evidence="3 4" id="KW-0440">LIM domain</keyword>
<feature type="compositionally biased region" description="Basic and acidic residues" evidence="5">
    <location>
        <begin position="782"/>
        <end position="797"/>
    </location>
</feature>
<feature type="region of interest" description="Disordered" evidence="5">
    <location>
        <begin position="162"/>
        <end position="200"/>
    </location>
</feature>
<dbReference type="PANTHER" id="PTHR24206">
    <property type="entry name" value="OS06G0237300 PROTEIN"/>
    <property type="match status" value="1"/>
</dbReference>
<reference evidence="7" key="1">
    <citation type="submission" date="2022-11" db="UniProtKB">
        <authorList>
            <consortium name="EnsemblMetazoa"/>
        </authorList>
    </citation>
    <scope>IDENTIFICATION</scope>
</reference>
<dbReference type="PROSITE" id="PS50023">
    <property type="entry name" value="LIM_DOMAIN_2"/>
    <property type="match status" value="1"/>
</dbReference>
<feature type="region of interest" description="Disordered" evidence="5">
    <location>
        <begin position="387"/>
        <end position="407"/>
    </location>
</feature>
<evidence type="ECO:0000256" key="5">
    <source>
        <dbReference type="SAM" id="MobiDB-lite"/>
    </source>
</evidence>
<evidence type="ECO:0000313" key="7">
    <source>
        <dbReference type="EnsemblMetazoa" id="XP_038052837.1"/>
    </source>
</evidence>
<feature type="compositionally biased region" description="Low complexity" evidence="5">
    <location>
        <begin position="880"/>
        <end position="890"/>
    </location>
</feature>
<feature type="region of interest" description="Disordered" evidence="5">
    <location>
        <begin position="104"/>
        <end position="148"/>
    </location>
</feature>
<evidence type="ECO:0000313" key="8">
    <source>
        <dbReference type="Proteomes" id="UP000887568"/>
    </source>
</evidence>
<organism evidence="7 8">
    <name type="scientific">Patiria miniata</name>
    <name type="common">Bat star</name>
    <name type="synonym">Asterina miniata</name>
    <dbReference type="NCBI Taxonomy" id="46514"/>
    <lineage>
        <taxon>Eukaryota</taxon>
        <taxon>Metazoa</taxon>
        <taxon>Echinodermata</taxon>
        <taxon>Eleutherozoa</taxon>
        <taxon>Asterozoa</taxon>
        <taxon>Asteroidea</taxon>
        <taxon>Valvatacea</taxon>
        <taxon>Valvatida</taxon>
        <taxon>Asterinidae</taxon>
        <taxon>Patiria</taxon>
    </lineage>
</organism>
<evidence type="ECO:0000256" key="2">
    <source>
        <dbReference type="ARBA" id="ARBA00022833"/>
    </source>
</evidence>
<dbReference type="SMART" id="SM00132">
    <property type="entry name" value="LIM"/>
    <property type="match status" value="1"/>
</dbReference>